<name>A0A1C6VV43_9ACTN</name>
<dbReference type="Gene3D" id="3.40.50.1820">
    <property type="entry name" value="alpha/beta hydrolase"/>
    <property type="match status" value="1"/>
</dbReference>
<dbReference type="GO" id="GO:0016787">
    <property type="term" value="F:hydrolase activity"/>
    <property type="evidence" value="ECO:0007669"/>
    <property type="project" value="UniProtKB-KW"/>
</dbReference>
<dbReference type="PRINTS" id="PR00412">
    <property type="entry name" value="EPOXHYDRLASE"/>
</dbReference>
<accession>A0A1C6VV43</accession>
<sequence length="296" mass="32108">MDASRAPSPSRLADSLPGSFTSSYVQTNGVRLHYVAGGSGAPVILLHGWPQTWWEYRKVMPDLATKYRVIAVDLRGGGESSKPQSGYDKKTMAADIAGLITALGYTKAHVVGHDIGAMVAYSLTVNKPQAVDKLVMLDVAHPNSGYYDFRMLPAPGAPFHPWWFAFNQVDILPERLVAGRSRFLVDWMFDYLLVNHAAISSFDRAIFAQAYATSDAIRGGNGWYKAFGQDIIDNGTYGQIATPTLGLACPAFYPGLAATLSTQATNLQLAQIADTGHYFVDEQPAAVVQQLKAFLG</sequence>
<dbReference type="InterPro" id="IPR029058">
    <property type="entry name" value="AB_hydrolase_fold"/>
</dbReference>
<dbReference type="InterPro" id="IPR000639">
    <property type="entry name" value="Epox_hydrolase-like"/>
</dbReference>
<protein>
    <submittedName>
        <fullName evidence="3">Pimeloyl-ACP methyl ester carboxylesterase</fullName>
    </submittedName>
</protein>
<gene>
    <name evidence="3" type="ORF">GA0070608_4255</name>
</gene>
<feature type="domain" description="AB hydrolase-1" evidence="2">
    <location>
        <begin position="42"/>
        <end position="144"/>
    </location>
</feature>
<dbReference type="STRING" id="47871.GA0070608_4255"/>
<dbReference type="Proteomes" id="UP000199343">
    <property type="component" value="Unassembled WGS sequence"/>
</dbReference>
<dbReference type="InterPro" id="IPR000073">
    <property type="entry name" value="AB_hydrolase_1"/>
</dbReference>
<keyword evidence="1" id="KW-0378">Hydrolase</keyword>
<dbReference type="PRINTS" id="PR00111">
    <property type="entry name" value="ABHYDROLASE"/>
</dbReference>
<proteinExistence type="predicted"/>
<evidence type="ECO:0000259" key="2">
    <source>
        <dbReference type="Pfam" id="PF00561"/>
    </source>
</evidence>
<evidence type="ECO:0000313" key="4">
    <source>
        <dbReference type="Proteomes" id="UP000199343"/>
    </source>
</evidence>
<reference evidence="3 4" key="1">
    <citation type="submission" date="2016-06" db="EMBL/GenBank/DDBJ databases">
        <authorList>
            <person name="Kjaerup R.B."/>
            <person name="Dalgaard T.S."/>
            <person name="Juul-Madsen H.R."/>
        </authorList>
    </citation>
    <scope>NUCLEOTIDE SEQUENCE [LARGE SCALE GENOMIC DNA]</scope>
    <source>
        <strain evidence="3 4">DSM 43363</strain>
    </source>
</reference>
<evidence type="ECO:0000256" key="1">
    <source>
        <dbReference type="ARBA" id="ARBA00022801"/>
    </source>
</evidence>
<evidence type="ECO:0000313" key="3">
    <source>
        <dbReference type="EMBL" id="SCL70176.1"/>
    </source>
</evidence>
<dbReference type="SUPFAM" id="SSF53474">
    <property type="entry name" value="alpha/beta-Hydrolases"/>
    <property type="match status" value="1"/>
</dbReference>
<dbReference type="Pfam" id="PF00561">
    <property type="entry name" value="Abhydrolase_1"/>
    <property type="match status" value="1"/>
</dbReference>
<dbReference type="AlphaFoldDB" id="A0A1C6VV43"/>
<organism evidence="3 4">
    <name type="scientific">Micromonospora peucetia</name>
    <dbReference type="NCBI Taxonomy" id="47871"/>
    <lineage>
        <taxon>Bacteria</taxon>
        <taxon>Bacillati</taxon>
        <taxon>Actinomycetota</taxon>
        <taxon>Actinomycetes</taxon>
        <taxon>Micromonosporales</taxon>
        <taxon>Micromonosporaceae</taxon>
        <taxon>Micromonospora</taxon>
    </lineage>
</organism>
<dbReference type="EMBL" id="FMIC01000002">
    <property type="protein sequence ID" value="SCL70176.1"/>
    <property type="molecule type" value="Genomic_DNA"/>
</dbReference>
<dbReference type="PANTHER" id="PTHR43329">
    <property type="entry name" value="EPOXIDE HYDROLASE"/>
    <property type="match status" value="1"/>
</dbReference>